<name>A0A1F5FGJ7_9BACT</name>
<sequence length="143" mass="16136">MTIGEQGRVTYTDGTPLRVRSRPSLSGAILDNMPEGSYFTVTGPATCNDGYAWWQVRSGNGVDGWSAEGDSEYYYMEPMGFANDDSDGSDYVIDQVDSYTEGFSSVDSDDYMYGEEFYNWNGYDLYKVPRPELSGLFWSIMWS</sequence>
<organism evidence="2 3">
    <name type="scientific">Candidatus Collierbacteria bacterium RIFOXYB1_FULL_49_13</name>
    <dbReference type="NCBI Taxonomy" id="1817728"/>
    <lineage>
        <taxon>Bacteria</taxon>
        <taxon>Candidatus Collieribacteriota</taxon>
    </lineage>
</organism>
<accession>A0A1F5FGJ7</accession>
<feature type="domain" description="SH3b" evidence="1">
    <location>
        <begin position="17"/>
        <end position="68"/>
    </location>
</feature>
<dbReference type="InterPro" id="IPR003646">
    <property type="entry name" value="SH3-like_bac-type"/>
</dbReference>
<dbReference type="Proteomes" id="UP000176682">
    <property type="component" value="Unassembled WGS sequence"/>
</dbReference>
<protein>
    <recommendedName>
        <fullName evidence="1">SH3b domain-containing protein</fullName>
    </recommendedName>
</protein>
<comment type="caution">
    <text evidence="2">The sequence shown here is derived from an EMBL/GenBank/DDBJ whole genome shotgun (WGS) entry which is preliminary data.</text>
</comment>
<dbReference type="EMBL" id="MFAM01000039">
    <property type="protein sequence ID" value="OGD78664.1"/>
    <property type="molecule type" value="Genomic_DNA"/>
</dbReference>
<dbReference type="AlphaFoldDB" id="A0A1F5FGJ7"/>
<evidence type="ECO:0000313" key="3">
    <source>
        <dbReference type="Proteomes" id="UP000176682"/>
    </source>
</evidence>
<dbReference type="Gene3D" id="2.30.30.40">
    <property type="entry name" value="SH3 Domains"/>
    <property type="match status" value="1"/>
</dbReference>
<dbReference type="Pfam" id="PF08239">
    <property type="entry name" value="SH3_3"/>
    <property type="match status" value="1"/>
</dbReference>
<evidence type="ECO:0000259" key="1">
    <source>
        <dbReference type="Pfam" id="PF08239"/>
    </source>
</evidence>
<evidence type="ECO:0000313" key="2">
    <source>
        <dbReference type="EMBL" id="OGD78664.1"/>
    </source>
</evidence>
<proteinExistence type="predicted"/>
<gene>
    <name evidence="2" type="ORF">A2368_02000</name>
</gene>
<reference evidence="2 3" key="1">
    <citation type="journal article" date="2016" name="Nat. Commun.">
        <title>Thousands of microbial genomes shed light on interconnected biogeochemical processes in an aquifer system.</title>
        <authorList>
            <person name="Anantharaman K."/>
            <person name="Brown C.T."/>
            <person name="Hug L.A."/>
            <person name="Sharon I."/>
            <person name="Castelle C.J."/>
            <person name="Probst A.J."/>
            <person name="Thomas B.C."/>
            <person name="Singh A."/>
            <person name="Wilkins M.J."/>
            <person name="Karaoz U."/>
            <person name="Brodie E.L."/>
            <person name="Williams K.H."/>
            <person name="Hubbard S.S."/>
            <person name="Banfield J.F."/>
        </authorList>
    </citation>
    <scope>NUCLEOTIDE SEQUENCE [LARGE SCALE GENOMIC DNA]</scope>
</reference>